<reference evidence="1" key="1">
    <citation type="submission" date="2019-08" db="EMBL/GenBank/DDBJ databases">
        <authorList>
            <person name="Kucharzyk K."/>
            <person name="Murdoch R.W."/>
            <person name="Higgins S."/>
            <person name="Loffler F."/>
        </authorList>
    </citation>
    <scope>NUCLEOTIDE SEQUENCE</scope>
</reference>
<accession>A0A645AUX1</accession>
<organism evidence="1">
    <name type="scientific">bioreactor metagenome</name>
    <dbReference type="NCBI Taxonomy" id="1076179"/>
    <lineage>
        <taxon>unclassified sequences</taxon>
        <taxon>metagenomes</taxon>
        <taxon>ecological metagenomes</taxon>
    </lineage>
</organism>
<gene>
    <name evidence="1" type="ORF">SDC9_102890</name>
</gene>
<sequence length="307" mass="35102">MNTSYDSITNSIYLTKGATDESQPMKIRTGQASYTEKNIIVLHKNSNDTEDILCKGNLYNIDGYTYCSMSTVLSELELLGEYDENGVYQISKPSGKLVKLDKGMEYFYFTANSDKKILKEIYMADELLNEAMLTDKTFDPNITKQTADGYEFIIPDIGIKVISTSNYTFEICMGTGNDYIVLDGTEGRHDYEKGNPNADDKLILIDLQGDDPRSYFSFNQVDYKGSKVTSSRMEDAKSMSRAQYDNEYKVLNQWAIPFIYEDRDNKIIYEAIIVENLLETSSGRKCLKESFFKVEDFVNYGNKILDY</sequence>
<comment type="caution">
    <text evidence="1">The sequence shown here is derived from an EMBL/GenBank/DDBJ whole genome shotgun (WGS) entry which is preliminary data.</text>
</comment>
<protein>
    <submittedName>
        <fullName evidence="1">Uncharacterized protein</fullName>
    </submittedName>
</protein>
<proteinExistence type="predicted"/>
<evidence type="ECO:0000313" key="1">
    <source>
        <dbReference type="EMBL" id="MPM56091.1"/>
    </source>
</evidence>
<name>A0A645AUX1_9ZZZZ</name>
<dbReference type="EMBL" id="VSSQ01015576">
    <property type="protein sequence ID" value="MPM56091.1"/>
    <property type="molecule type" value="Genomic_DNA"/>
</dbReference>
<dbReference type="AlphaFoldDB" id="A0A645AUX1"/>